<comment type="caution">
    <text evidence="4">The sequence shown here is derived from an EMBL/GenBank/DDBJ whole genome shotgun (WGS) entry which is preliminary data.</text>
</comment>
<dbReference type="InterPro" id="IPR032693">
    <property type="entry name" value="YtkA-like_dom"/>
</dbReference>
<evidence type="ECO:0000313" key="5">
    <source>
        <dbReference type="Proteomes" id="UP001418796"/>
    </source>
</evidence>
<protein>
    <submittedName>
        <fullName evidence="4">FixH family protein</fullName>
    </submittedName>
</protein>
<accession>A0ABU9VJC7</accession>
<gene>
    <name evidence="4" type="ORF">MKY91_12685</name>
</gene>
<evidence type="ECO:0000256" key="2">
    <source>
        <dbReference type="SAM" id="SignalP"/>
    </source>
</evidence>
<keyword evidence="5" id="KW-1185">Reference proteome</keyword>
<dbReference type="Proteomes" id="UP001418796">
    <property type="component" value="Unassembled WGS sequence"/>
</dbReference>
<evidence type="ECO:0000256" key="1">
    <source>
        <dbReference type="SAM" id="MobiDB-lite"/>
    </source>
</evidence>
<sequence>MKKGLLAFSVVALFMIASCAIGQNQSDQQGPGSLDTLEAEIHAPSETALNEPVMLQVYVTYGEEPVTDANRVTFEIWKNGHRDAGETMDAEESDPGMYSLETSFTEDGIYHIQSFVEAGSEQIEPSVRVIAGDVSESELEAAEQEFQQEEDQEKAQESNSN</sequence>
<feature type="domain" description="YtkA-like" evidence="3">
    <location>
        <begin position="35"/>
        <end position="114"/>
    </location>
</feature>
<dbReference type="RefSeq" id="WP_203087396.1">
    <property type="nucleotide sequence ID" value="NZ_JAEUZA010000001.1"/>
</dbReference>
<proteinExistence type="predicted"/>
<feature type="compositionally biased region" description="Acidic residues" evidence="1">
    <location>
        <begin position="135"/>
        <end position="152"/>
    </location>
</feature>
<feature type="region of interest" description="Disordered" evidence="1">
    <location>
        <begin position="134"/>
        <end position="161"/>
    </location>
</feature>
<evidence type="ECO:0000259" key="3">
    <source>
        <dbReference type="Pfam" id="PF13115"/>
    </source>
</evidence>
<dbReference type="PROSITE" id="PS51257">
    <property type="entry name" value="PROKAR_LIPOPROTEIN"/>
    <property type="match status" value="1"/>
</dbReference>
<evidence type="ECO:0000313" key="4">
    <source>
        <dbReference type="EMBL" id="MEN0644011.1"/>
    </source>
</evidence>
<reference evidence="4 5" key="1">
    <citation type="submission" date="2024-03" db="EMBL/GenBank/DDBJ databases">
        <title>Bacilli Hybrid Assemblies.</title>
        <authorList>
            <person name="Kovac J."/>
        </authorList>
    </citation>
    <scope>NUCLEOTIDE SEQUENCE [LARGE SCALE GENOMIC DNA]</scope>
    <source>
        <strain evidence="4 5">FSL R7-0666</strain>
    </source>
</reference>
<feature type="chain" id="PRO_5046749161" evidence="2">
    <location>
        <begin position="23"/>
        <end position="161"/>
    </location>
</feature>
<name>A0ABU9VJC7_9BACI</name>
<organism evidence="4 5">
    <name type="scientific">Alkalicoccobacillus gibsonii</name>
    <dbReference type="NCBI Taxonomy" id="79881"/>
    <lineage>
        <taxon>Bacteria</taxon>
        <taxon>Bacillati</taxon>
        <taxon>Bacillota</taxon>
        <taxon>Bacilli</taxon>
        <taxon>Bacillales</taxon>
        <taxon>Bacillaceae</taxon>
        <taxon>Alkalicoccobacillus</taxon>
    </lineage>
</organism>
<keyword evidence="2" id="KW-0732">Signal</keyword>
<feature type="signal peptide" evidence="2">
    <location>
        <begin position="1"/>
        <end position="22"/>
    </location>
</feature>
<dbReference type="EMBL" id="JBCITK010000001">
    <property type="protein sequence ID" value="MEN0644011.1"/>
    <property type="molecule type" value="Genomic_DNA"/>
</dbReference>
<dbReference type="Pfam" id="PF13115">
    <property type="entry name" value="YtkA"/>
    <property type="match status" value="1"/>
</dbReference>